<accession>A0A852X3P2</accession>
<organism evidence="1 2">
    <name type="scientific">Janibacter alkaliphilus</name>
    <dbReference type="NCBI Taxonomy" id="1069963"/>
    <lineage>
        <taxon>Bacteria</taxon>
        <taxon>Bacillati</taxon>
        <taxon>Actinomycetota</taxon>
        <taxon>Actinomycetes</taxon>
        <taxon>Micrococcales</taxon>
        <taxon>Intrasporangiaceae</taxon>
        <taxon>Janibacter</taxon>
    </lineage>
</organism>
<proteinExistence type="predicted"/>
<evidence type="ECO:0000313" key="1">
    <source>
        <dbReference type="EMBL" id="NYG37087.1"/>
    </source>
</evidence>
<protein>
    <submittedName>
        <fullName evidence="1">Uncharacterized protein</fullName>
    </submittedName>
</protein>
<comment type="caution">
    <text evidence="1">The sequence shown here is derived from an EMBL/GenBank/DDBJ whole genome shotgun (WGS) entry which is preliminary data.</text>
</comment>
<dbReference type="Proteomes" id="UP000592181">
    <property type="component" value="Unassembled WGS sequence"/>
</dbReference>
<evidence type="ECO:0000313" key="2">
    <source>
        <dbReference type="Proteomes" id="UP000592181"/>
    </source>
</evidence>
<reference evidence="1 2" key="1">
    <citation type="submission" date="2020-07" db="EMBL/GenBank/DDBJ databases">
        <title>Sequencing the genomes of 1000 actinobacteria strains.</title>
        <authorList>
            <person name="Klenk H.-P."/>
        </authorList>
    </citation>
    <scope>NUCLEOTIDE SEQUENCE [LARGE SCALE GENOMIC DNA]</scope>
    <source>
        <strain evidence="1 2">DSM 24723</strain>
    </source>
</reference>
<sequence>MDPFDLSGVATRLDSAARLLHELASDVAGTAEVRWRSGAADLFREQVDARARRLLDLARDAEDLSGETLALEHAARERASLAAEVAETIAVVARPKGPLL</sequence>
<name>A0A852X3P2_9MICO</name>
<dbReference type="RefSeq" id="WP_179462513.1">
    <property type="nucleotide sequence ID" value="NZ_JACBZX010000001.1"/>
</dbReference>
<gene>
    <name evidence="1" type="ORF">BJY28_001556</name>
</gene>
<dbReference type="EMBL" id="JACBZX010000001">
    <property type="protein sequence ID" value="NYG37087.1"/>
    <property type="molecule type" value="Genomic_DNA"/>
</dbReference>
<keyword evidence="2" id="KW-1185">Reference proteome</keyword>
<dbReference type="AlphaFoldDB" id="A0A852X3P2"/>